<dbReference type="SUPFAM" id="SSF55545">
    <property type="entry name" value="beta-N-acetylhexosaminidase-like domain"/>
    <property type="match status" value="1"/>
</dbReference>
<reference evidence="5 6" key="1">
    <citation type="journal article" date="2011" name="J. Microbiol.">
        <title>Gramella jeungdoensis sp. nov., isolated from a solar saltern in Korea.</title>
        <authorList>
            <person name="Joung Y."/>
            <person name="Kim H."/>
            <person name="Jang T."/>
            <person name="Ahn T.S."/>
            <person name="Joh K."/>
        </authorList>
    </citation>
    <scope>NUCLEOTIDE SEQUENCE [LARGE SCALE GENOMIC DNA]</scope>
    <source>
        <strain evidence="5 6">KCTC 23123</strain>
    </source>
</reference>
<evidence type="ECO:0000256" key="1">
    <source>
        <dbReference type="ARBA" id="ARBA00022801"/>
    </source>
</evidence>
<proteinExistence type="predicted"/>
<evidence type="ECO:0000256" key="3">
    <source>
        <dbReference type="SAM" id="Phobius"/>
    </source>
</evidence>
<dbReference type="Gene3D" id="3.30.379.10">
    <property type="entry name" value="Chitobiase/beta-hexosaminidase domain 2-like"/>
    <property type="match status" value="1"/>
</dbReference>
<dbReference type="OrthoDB" id="9763537at2"/>
<evidence type="ECO:0000259" key="4">
    <source>
        <dbReference type="Pfam" id="PF02838"/>
    </source>
</evidence>
<keyword evidence="6" id="KW-1185">Reference proteome</keyword>
<dbReference type="InterPro" id="IPR029018">
    <property type="entry name" value="Hex-like_dom2"/>
</dbReference>
<gene>
    <name evidence="5" type="ORF">E2488_08600</name>
</gene>
<protein>
    <recommendedName>
        <fullName evidence="4">Beta-hexosaminidase bacterial type N-terminal domain-containing protein</fullName>
    </recommendedName>
</protein>
<comment type="caution">
    <text evidence="5">The sequence shown here is derived from an EMBL/GenBank/DDBJ whole genome shotgun (WGS) entry which is preliminary data.</text>
</comment>
<dbReference type="Pfam" id="PF02838">
    <property type="entry name" value="Glyco_hydro_20b"/>
    <property type="match status" value="1"/>
</dbReference>
<organism evidence="5 6">
    <name type="scientific">Gramella jeungdoensis</name>
    <dbReference type="NCBI Taxonomy" id="708091"/>
    <lineage>
        <taxon>Bacteria</taxon>
        <taxon>Pseudomonadati</taxon>
        <taxon>Bacteroidota</taxon>
        <taxon>Flavobacteriia</taxon>
        <taxon>Flavobacteriales</taxon>
        <taxon>Flavobacteriaceae</taxon>
        <taxon>Christiangramia</taxon>
    </lineage>
</organism>
<keyword evidence="3" id="KW-0472">Membrane</keyword>
<keyword evidence="3" id="KW-0812">Transmembrane</keyword>
<dbReference type="GO" id="GO:0016798">
    <property type="term" value="F:hydrolase activity, acting on glycosyl bonds"/>
    <property type="evidence" value="ECO:0007669"/>
    <property type="project" value="UniProtKB-KW"/>
</dbReference>
<dbReference type="InterPro" id="IPR015882">
    <property type="entry name" value="HEX_bac_N"/>
</dbReference>
<dbReference type="GO" id="GO:0005975">
    <property type="term" value="P:carbohydrate metabolic process"/>
    <property type="evidence" value="ECO:0007669"/>
    <property type="project" value="UniProtKB-ARBA"/>
</dbReference>
<accession>A0A4Y8AUQ1</accession>
<keyword evidence="2" id="KW-0326">Glycosidase</keyword>
<evidence type="ECO:0000313" key="6">
    <source>
        <dbReference type="Proteomes" id="UP000298517"/>
    </source>
</evidence>
<feature type="domain" description="Beta-hexosaminidase bacterial type N-terminal" evidence="4">
    <location>
        <begin position="49"/>
        <end position="176"/>
    </location>
</feature>
<keyword evidence="3" id="KW-1133">Transmembrane helix</keyword>
<evidence type="ECO:0000256" key="2">
    <source>
        <dbReference type="ARBA" id="ARBA00023295"/>
    </source>
</evidence>
<evidence type="ECO:0000313" key="5">
    <source>
        <dbReference type="EMBL" id="TEW75557.1"/>
    </source>
</evidence>
<dbReference type="Proteomes" id="UP000298517">
    <property type="component" value="Unassembled WGS sequence"/>
</dbReference>
<dbReference type="RefSeq" id="WP_134247926.1">
    <property type="nucleotide sequence ID" value="NZ_SNQI01000002.1"/>
</dbReference>
<dbReference type="AlphaFoldDB" id="A0A4Y8AUQ1"/>
<dbReference type="EMBL" id="SNQI01000002">
    <property type="protein sequence ID" value="TEW75557.1"/>
    <property type="molecule type" value="Genomic_DNA"/>
</dbReference>
<keyword evidence="1" id="KW-0378">Hydrolase</keyword>
<feature type="transmembrane region" description="Helical" evidence="3">
    <location>
        <begin position="20"/>
        <end position="37"/>
    </location>
</feature>
<name>A0A4Y8AUQ1_9FLAO</name>
<sequence>MYVGIDHFKFLIAIYKMYRFTLFSLVIITFFNVSCTLEKRNEINSYKLVSQPVELIPEEGSFELNENTKIYFHEDAKKLLKVSNQFINELKQASGIKIELTDKIPSKGISVFNDAKLPMDAYRLIVKKSGIEISSNTSAGVYYASQSMKQLIPVEFANSIKPRGQKCNIQAVTIYDKPEFSWRGNCLVRLNL</sequence>